<evidence type="ECO:0000256" key="1">
    <source>
        <dbReference type="ARBA" id="ARBA00004123"/>
    </source>
</evidence>
<dbReference type="EMBL" id="CDPU01000001">
    <property type="protein sequence ID" value="CEO44186.1"/>
    <property type="molecule type" value="Genomic_DNA"/>
</dbReference>
<protein>
    <recommendedName>
        <fullName evidence="9">Inner centromere protein ARK-binding domain-containing protein</fullName>
    </recommendedName>
</protein>
<evidence type="ECO:0000256" key="2">
    <source>
        <dbReference type="ARBA" id="ARBA00004186"/>
    </source>
</evidence>
<feature type="region of interest" description="Disordered" evidence="8">
    <location>
        <begin position="1070"/>
        <end position="1153"/>
    </location>
</feature>
<comment type="similarity">
    <text evidence="3">Belongs to the INCENP family.</text>
</comment>
<feature type="region of interest" description="Disordered" evidence="8">
    <location>
        <begin position="573"/>
        <end position="1058"/>
    </location>
</feature>
<dbReference type="GO" id="GO:0005634">
    <property type="term" value="C:nucleus"/>
    <property type="evidence" value="ECO:0007669"/>
    <property type="project" value="UniProtKB-SubCell"/>
</dbReference>
<feature type="region of interest" description="Disordered" evidence="8">
    <location>
        <begin position="109"/>
        <end position="156"/>
    </location>
</feature>
<dbReference type="PANTHER" id="PTHR13142">
    <property type="entry name" value="INNER CENTROMERE PROTEIN"/>
    <property type="match status" value="1"/>
</dbReference>
<dbReference type="GO" id="GO:0007059">
    <property type="term" value="P:chromosome segregation"/>
    <property type="evidence" value="ECO:0007669"/>
    <property type="project" value="UniProtKB-KW"/>
</dbReference>
<feature type="compositionally biased region" description="Low complexity" evidence="8">
    <location>
        <begin position="731"/>
        <end position="743"/>
    </location>
</feature>
<dbReference type="Gene3D" id="6.10.250.2990">
    <property type="match status" value="1"/>
</dbReference>
<keyword evidence="5" id="KW-0159">Chromosome partition</keyword>
<feature type="compositionally biased region" description="Polar residues" evidence="8">
    <location>
        <begin position="1046"/>
        <end position="1058"/>
    </location>
</feature>
<evidence type="ECO:0000259" key="9">
    <source>
        <dbReference type="Pfam" id="PF03941"/>
    </source>
</evidence>
<dbReference type="AlphaFoldDB" id="A0A0B7JNU7"/>
<feature type="compositionally biased region" description="Low complexity" evidence="8">
    <location>
        <begin position="798"/>
        <end position="836"/>
    </location>
</feature>
<feature type="compositionally biased region" description="Polar residues" evidence="8">
    <location>
        <begin position="398"/>
        <end position="420"/>
    </location>
</feature>
<comment type="subcellular location">
    <subcellularLocation>
        <location evidence="2">Cytoplasm</location>
        <location evidence="2">Cytoskeleton</location>
        <location evidence="2">Spindle</location>
    </subcellularLocation>
    <subcellularLocation>
        <location evidence="1">Nucleus</location>
    </subcellularLocation>
</comment>
<dbReference type="InterPro" id="IPR005635">
    <property type="entry name" value="Inner_centromere_prot_ARK-bd"/>
</dbReference>
<evidence type="ECO:0000256" key="5">
    <source>
        <dbReference type="ARBA" id="ARBA00022829"/>
    </source>
</evidence>
<keyword evidence="6" id="KW-0206">Cytoskeleton</keyword>
<feature type="region of interest" description="Disordered" evidence="8">
    <location>
        <begin position="268"/>
        <end position="299"/>
    </location>
</feature>
<feature type="compositionally biased region" description="Polar residues" evidence="8">
    <location>
        <begin position="895"/>
        <end position="906"/>
    </location>
</feature>
<evidence type="ECO:0000256" key="4">
    <source>
        <dbReference type="ARBA" id="ARBA00022490"/>
    </source>
</evidence>
<feature type="compositionally biased region" description="Low complexity" evidence="8">
    <location>
        <begin position="532"/>
        <end position="552"/>
    </location>
</feature>
<feature type="compositionally biased region" description="Basic and acidic residues" evidence="8">
    <location>
        <begin position="348"/>
        <end position="372"/>
    </location>
</feature>
<feature type="compositionally biased region" description="Polar residues" evidence="8">
    <location>
        <begin position="196"/>
        <end position="205"/>
    </location>
</feature>
<feature type="compositionally biased region" description="Polar residues" evidence="8">
    <location>
        <begin position="1117"/>
        <end position="1130"/>
    </location>
</feature>
<feature type="compositionally biased region" description="Polar residues" evidence="8">
    <location>
        <begin position="508"/>
        <end position="518"/>
    </location>
</feature>
<feature type="region of interest" description="Disordered" evidence="8">
    <location>
        <begin position="187"/>
        <end position="241"/>
    </location>
</feature>
<proteinExistence type="inferred from homology"/>
<feature type="region of interest" description="Disordered" evidence="8">
    <location>
        <begin position="330"/>
        <end position="555"/>
    </location>
</feature>
<keyword evidence="4" id="KW-0963">Cytoplasm</keyword>
<feature type="compositionally biased region" description="Low complexity" evidence="8">
    <location>
        <begin position="573"/>
        <end position="587"/>
    </location>
</feature>
<feature type="domain" description="Inner centromere protein ARK-binding" evidence="9">
    <location>
        <begin position="1136"/>
        <end position="1190"/>
    </location>
</feature>
<feature type="compositionally biased region" description="Polar residues" evidence="8">
    <location>
        <begin position="768"/>
        <end position="797"/>
    </location>
</feature>
<accession>A0A0B7JNU7</accession>
<organism evidence="10">
    <name type="scientific">Bionectria ochroleuca</name>
    <name type="common">Gliocladium roseum</name>
    <dbReference type="NCBI Taxonomy" id="29856"/>
    <lineage>
        <taxon>Eukaryota</taxon>
        <taxon>Fungi</taxon>
        <taxon>Dikarya</taxon>
        <taxon>Ascomycota</taxon>
        <taxon>Pezizomycotina</taxon>
        <taxon>Sordariomycetes</taxon>
        <taxon>Hypocreomycetidae</taxon>
        <taxon>Hypocreales</taxon>
        <taxon>Bionectriaceae</taxon>
        <taxon>Clonostachys</taxon>
    </lineage>
</organism>
<dbReference type="Pfam" id="PF03941">
    <property type="entry name" value="INCENP_ARK-bind"/>
    <property type="match status" value="1"/>
</dbReference>
<gene>
    <name evidence="10" type="ORF">BN869_000000241_1</name>
</gene>
<dbReference type="GO" id="GO:0005819">
    <property type="term" value="C:spindle"/>
    <property type="evidence" value="ECO:0007669"/>
    <property type="project" value="UniProtKB-SubCell"/>
</dbReference>
<reference evidence="10" key="1">
    <citation type="submission" date="2015-01" db="EMBL/GenBank/DDBJ databases">
        <authorList>
            <person name="Durling Mikael"/>
        </authorList>
    </citation>
    <scope>NUCLEOTIDE SEQUENCE</scope>
</reference>
<evidence type="ECO:0000256" key="6">
    <source>
        <dbReference type="ARBA" id="ARBA00023212"/>
    </source>
</evidence>
<evidence type="ECO:0000313" key="10">
    <source>
        <dbReference type="EMBL" id="CEO44186.1"/>
    </source>
</evidence>
<feature type="compositionally biased region" description="Acidic residues" evidence="8">
    <location>
        <begin position="1138"/>
        <end position="1147"/>
    </location>
</feature>
<name>A0A0B7JNU7_BIOOC</name>
<feature type="compositionally biased region" description="Basic and acidic residues" evidence="8">
    <location>
        <begin position="636"/>
        <end position="684"/>
    </location>
</feature>
<evidence type="ECO:0000256" key="3">
    <source>
        <dbReference type="ARBA" id="ARBA00010042"/>
    </source>
</evidence>
<sequence length="1245" mass="135664">MAMRGPRLQVGSGPWVAEERSCALNIAQSEVEEFSYSVRNEYDWLNEHMAGIFNENEINIAETFKTPGKLRGKTPYTARKTNPLEARVPLSNVFASTPNGATNRFTQQLSLAQSPKRPASPVRESPSPVKSVSRAHLVLSPKPVRMGPESQDSGYYGSQELADQAASLREGLPSNQMADVIHETTTVASPEASPAPTAQHSSPKKASQAGDEHPASEEVIAQEPEVHGETDEDGDDIAMSSPIVAVEASQKANLEPAQDGVVASLEDDMEGVDPTDGARSVSDGSSPIRPMVRKSSLNFAPLPAREPLAAGKTTGHRASRVSHLDDNRMSYYNRSAGEKSLGSQAWREMQDEEHHDDMDIDKQGAQPVEEKANPVLNHNRTYTQRLQDQISKLGKTTGGSRPSKSIPNLAPQVTTQSSEPPRSPSPKHISPTKSTPGAFPEDDDDWIDPPSPAPAPAPVTETLTRPELLKSHTADVMEGIHVQGASRDLQQDSPAKAAATPGHAKSASVPNVSQQLHEQTIPLMKAPSISKSMRVPSPSPSQSPSRSFRGSPLKQVKDKLSSILKNSSRILASSAAASAEGKSALLSPTRSRLALHLTPSQTSLRKPSDETLKSADPQLGQKEAATAGPAPRRTRASTEKEKEEKRREKETKVMEDQIDKLEKARAKEREKARVFSKEQEKIANMERQVSGQKGEKAAETARPTRTSPRKAKEHQEEPASVIDQDVEMADTQTPAPRPASQASRAREAKRPIKPTAPTKVKQAPTVIRVNTGSQNSQFHPSTAGNPANGNESMLSSVSQTQQASLSKASKASVQSKPSTQNMRAPASASKPKAAELAAKRKEQEERDAQRKREAKAEAERKRVAAQEEQRKQEQRRQEARQEAERQRQKDREQATVQAESRQNAQRQAMIEKAKQTRAPPPAVRSQPTGPPDFSSLSQERKADGPARPPSRMNSGIYRNYEESGRPVNAVLSNASKAGLKRPMGHDEAQPPRPQSRAGPSYQAKDAKRRRTSQDHDELGSDDQPNMKGPPVRPSAGFKKEPAKKSVFQSGYTSTQGSVTRDLFKATVTAQHNSAQKAAHPLDMAQISKGAIPFAPNPNPAGSHKTPARPAGGKSVPKSAQRSSPRFQNGETIELPEIQTDDESDSDNDAGGMVAAWADSPDLRRALMRQETMDPSQIFGPPAPLNMEEVFHKSKDKFHKFRARTSSANWSGVDRLTEEDIRKDLAARDKLRREGGWSYEMSKDMI</sequence>
<dbReference type="PANTHER" id="PTHR13142:SF1">
    <property type="entry name" value="INNER CENTROMERE PROTEIN"/>
    <property type="match status" value="1"/>
</dbReference>
<dbReference type="CDD" id="cd06503">
    <property type="entry name" value="ATP-synt_Fo_b"/>
    <property type="match status" value="1"/>
</dbReference>
<feature type="compositionally biased region" description="Polar residues" evidence="8">
    <location>
        <begin position="376"/>
        <end position="390"/>
    </location>
</feature>
<feature type="compositionally biased region" description="Basic and acidic residues" evidence="8">
    <location>
        <begin position="837"/>
        <end position="893"/>
    </location>
</feature>
<keyword evidence="7" id="KW-0539">Nucleus</keyword>
<evidence type="ECO:0000256" key="8">
    <source>
        <dbReference type="SAM" id="MobiDB-lite"/>
    </source>
</evidence>
<evidence type="ECO:0000256" key="7">
    <source>
        <dbReference type="ARBA" id="ARBA00023242"/>
    </source>
</evidence>